<evidence type="ECO:0000313" key="1">
    <source>
        <dbReference type="EMBL" id="SEE69561.1"/>
    </source>
</evidence>
<evidence type="ECO:0000313" key="2">
    <source>
        <dbReference type="Proteomes" id="UP000198985"/>
    </source>
</evidence>
<name>A0A1H5KZQ4_9PSED</name>
<dbReference type="EMBL" id="FNTY01000002">
    <property type="protein sequence ID" value="SEE69561.1"/>
    <property type="molecule type" value="Genomic_DNA"/>
</dbReference>
<sequence>MLLRPGVLSRAFKLSAQFCKFFRTKHDVWSVHQELSRVGVAPEV</sequence>
<organism evidence="1 2">
    <name type="scientific">Pseudomonas migulae</name>
    <dbReference type="NCBI Taxonomy" id="78543"/>
    <lineage>
        <taxon>Bacteria</taxon>
        <taxon>Pseudomonadati</taxon>
        <taxon>Pseudomonadota</taxon>
        <taxon>Gammaproteobacteria</taxon>
        <taxon>Pseudomonadales</taxon>
        <taxon>Pseudomonadaceae</taxon>
        <taxon>Pseudomonas</taxon>
    </lineage>
</organism>
<dbReference type="AlphaFoldDB" id="A0A1H5KZQ4"/>
<gene>
    <name evidence="1" type="ORF">SAMN04490194_3565</name>
</gene>
<reference evidence="1 2" key="1">
    <citation type="submission" date="2016-10" db="EMBL/GenBank/DDBJ databases">
        <authorList>
            <person name="de Groot N.N."/>
        </authorList>
    </citation>
    <scope>NUCLEOTIDE SEQUENCE [LARGE SCALE GENOMIC DNA]</scope>
    <source>
        <strain evidence="1 2">BS3662</strain>
    </source>
</reference>
<accession>A0A1H5KZQ4</accession>
<proteinExistence type="predicted"/>
<dbReference type="Proteomes" id="UP000198985">
    <property type="component" value="Unassembled WGS sequence"/>
</dbReference>
<protein>
    <submittedName>
        <fullName evidence="1">Uncharacterized protein</fullName>
    </submittedName>
</protein>